<dbReference type="Pfam" id="PF02441">
    <property type="entry name" value="Flavoprotein"/>
    <property type="match status" value="1"/>
</dbReference>
<dbReference type="AlphaFoldDB" id="A0A0R1V2L4"/>
<feature type="binding site" evidence="3">
    <location>
        <position position="336"/>
    </location>
    <ligand>
        <name>CTP</name>
        <dbReference type="ChEBI" id="CHEBI:37563"/>
    </ligand>
</feature>
<feature type="binding site" evidence="3">
    <location>
        <begin position="304"/>
        <end position="307"/>
    </location>
    <ligand>
        <name>CTP</name>
        <dbReference type="ChEBI" id="CHEBI:37563"/>
    </ligand>
</feature>
<proteinExistence type="inferred from homology"/>
<comment type="caution">
    <text evidence="3">Lacks conserved residue(s) required for the propagation of feature annotation.</text>
</comment>
<dbReference type="InterPro" id="IPR005252">
    <property type="entry name" value="CoaBC"/>
</dbReference>
<dbReference type="PANTHER" id="PTHR14359:SF6">
    <property type="entry name" value="PHOSPHOPANTOTHENOYLCYSTEINE DECARBOXYLASE"/>
    <property type="match status" value="1"/>
</dbReference>
<keyword evidence="1 3" id="KW-0210">Decarboxylase</keyword>
<dbReference type="InterPro" id="IPR036551">
    <property type="entry name" value="Flavin_trans-like"/>
</dbReference>
<evidence type="ECO:0000256" key="3">
    <source>
        <dbReference type="HAMAP-Rule" id="MF_02225"/>
    </source>
</evidence>
<comment type="cofactor">
    <cofactor evidence="3">
        <name>FMN</name>
        <dbReference type="ChEBI" id="CHEBI:58210"/>
    </cofactor>
    <text evidence="3">Binds 1 FMN per subunit.</text>
</comment>
<dbReference type="GO" id="GO:0004633">
    <property type="term" value="F:phosphopantothenoylcysteine decarboxylase activity"/>
    <property type="evidence" value="ECO:0007669"/>
    <property type="project" value="UniProtKB-UniRule"/>
</dbReference>
<feature type="region of interest" description="Phosphopantothenoylcysteine decarboxylase" evidence="3">
    <location>
        <begin position="1"/>
        <end position="189"/>
    </location>
</feature>
<dbReference type="GeneID" id="98307352"/>
<keyword evidence="3 4" id="KW-0288">FMN</keyword>
<evidence type="ECO:0000259" key="6">
    <source>
        <dbReference type="Pfam" id="PF04127"/>
    </source>
</evidence>
<evidence type="ECO:0000256" key="1">
    <source>
        <dbReference type="ARBA" id="ARBA00022793"/>
    </source>
</evidence>
<comment type="pathway">
    <text evidence="3 4">Cofactor biosynthesis; coenzyme A biosynthesis; CoA from (R)-pantothenate: step 3/5.</text>
</comment>
<evidence type="ECO:0000313" key="7">
    <source>
        <dbReference type="EMBL" id="KRL99881.1"/>
    </source>
</evidence>
<evidence type="ECO:0000259" key="5">
    <source>
        <dbReference type="Pfam" id="PF02441"/>
    </source>
</evidence>
<keyword evidence="2 3" id="KW-0456">Lyase</keyword>
<evidence type="ECO:0000313" key="8">
    <source>
        <dbReference type="Proteomes" id="UP000051166"/>
    </source>
</evidence>
<dbReference type="GO" id="GO:0015941">
    <property type="term" value="P:pantothenate catabolic process"/>
    <property type="evidence" value="ECO:0007669"/>
    <property type="project" value="InterPro"/>
</dbReference>
<dbReference type="OrthoDB" id="9802554at2"/>
<protein>
    <recommendedName>
        <fullName evidence="3">Coenzyme A biosynthesis bifunctional protein CoaBC</fullName>
    </recommendedName>
    <alternativeName>
        <fullName evidence="3">DNA/pantothenate metabolism flavoprotein</fullName>
    </alternativeName>
    <alternativeName>
        <fullName evidence="3">Phosphopantothenoylcysteine synthetase/decarboxylase</fullName>
        <shortName evidence="3">PPCS-PPCDC</shortName>
    </alternativeName>
    <domain>
        <recommendedName>
            <fullName evidence="3">Phosphopantothenoylcysteine decarboxylase</fullName>
            <shortName evidence="3">PPC decarboxylase</shortName>
            <shortName evidence="3">PPC-DC</shortName>
            <ecNumber evidence="3">4.1.1.36</ecNumber>
        </recommendedName>
        <alternativeName>
            <fullName evidence="3">CoaC</fullName>
        </alternativeName>
    </domain>
    <domain>
        <recommendedName>
            <fullName evidence="3">Phosphopantothenate--cysteine ligase</fullName>
            <ecNumber evidence="3">6.3.2.5</ecNumber>
        </recommendedName>
        <alternativeName>
            <fullName evidence="3">CoaB</fullName>
        </alternativeName>
        <alternativeName>
            <fullName evidence="3">Phosphopantothenoylcysteine synthetase</fullName>
            <shortName evidence="3">PPC synthetase</shortName>
            <shortName evidence="3">PPC-S</shortName>
        </alternativeName>
    </domain>
</protein>
<feature type="binding site" evidence="3">
    <location>
        <position position="322"/>
    </location>
    <ligand>
        <name>CTP</name>
        <dbReference type="ChEBI" id="CHEBI:37563"/>
    </ligand>
</feature>
<dbReference type="HAMAP" id="MF_02225">
    <property type="entry name" value="CoaBC"/>
    <property type="match status" value="1"/>
</dbReference>
<dbReference type="SUPFAM" id="SSF102645">
    <property type="entry name" value="CoaB-like"/>
    <property type="match status" value="1"/>
</dbReference>
<dbReference type="RefSeq" id="WP_056959940.1">
    <property type="nucleotide sequence ID" value="NZ_AZFQ01000019.1"/>
</dbReference>
<feature type="binding site" evidence="3">
    <location>
        <position position="288"/>
    </location>
    <ligand>
        <name>CTP</name>
        <dbReference type="ChEBI" id="CHEBI:37563"/>
    </ligand>
</feature>
<dbReference type="PANTHER" id="PTHR14359">
    <property type="entry name" value="HOMO-OLIGOMERIC FLAVIN CONTAINING CYS DECARBOXYLASE FAMILY"/>
    <property type="match status" value="1"/>
</dbReference>
<dbReference type="InterPro" id="IPR003382">
    <property type="entry name" value="Flavoprotein"/>
</dbReference>
<comment type="pathway">
    <text evidence="3 4">Cofactor biosynthesis; coenzyme A biosynthesis; CoA from (R)-pantothenate: step 2/5.</text>
</comment>
<feature type="domain" description="Flavoprotein" evidence="5">
    <location>
        <begin position="5"/>
        <end position="171"/>
    </location>
</feature>
<feature type="region of interest" description="Phosphopantothenate--cysteine ligase" evidence="3">
    <location>
        <begin position="190"/>
        <end position="395"/>
    </location>
</feature>
<evidence type="ECO:0000256" key="2">
    <source>
        <dbReference type="ARBA" id="ARBA00023239"/>
    </source>
</evidence>
<feature type="binding site" evidence="3">
    <location>
        <position position="278"/>
    </location>
    <ligand>
        <name>CTP</name>
        <dbReference type="ChEBI" id="CHEBI:37563"/>
    </ligand>
</feature>
<keyword evidence="3" id="KW-0511">Multifunctional enzyme</keyword>
<comment type="similarity">
    <text evidence="3 4">In the C-terminal section; belongs to the PPC synthetase family.</text>
</comment>
<dbReference type="GO" id="GO:0010181">
    <property type="term" value="F:FMN binding"/>
    <property type="evidence" value="ECO:0007669"/>
    <property type="project" value="UniProtKB-UniRule"/>
</dbReference>
<keyword evidence="3 4" id="KW-0285">Flavoprotein</keyword>
<dbReference type="GO" id="GO:0071513">
    <property type="term" value="C:phosphopantothenoylcysteine decarboxylase complex"/>
    <property type="evidence" value="ECO:0007669"/>
    <property type="project" value="TreeGrafter"/>
</dbReference>
<dbReference type="EC" id="4.1.1.36" evidence="3"/>
<feature type="domain" description="DNA/pantothenate metabolism flavoprotein C-terminal" evidence="6">
    <location>
        <begin position="185"/>
        <end position="392"/>
    </location>
</feature>
<gene>
    <name evidence="3" type="primary">coaBC</name>
    <name evidence="7" type="ORF">FD50_GL002417</name>
</gene>
<keyword evidence="8" id="KW-1185">Reference proteome</keyword>
<dbReference type="EC" id="6.3.2.5" evidence="3"/>
<dbReference type="PATRIC" id="fig|1423801.4.peg.2475"/>
<sequence>MKNQHVAVYVTGGIAAYKAAFFVREMIKKGAQVKVALTKSACAFVTPLTFQTLSQNPVYIDGENSAEIVPHIELAVWSDLAVVIPATANLIAKMATGIADDFVSSALLASACPKFVVPAMNDQMYYNPATQRNLKQLMEDGICVLEPATGFLAEGYTGKGRLPEIEQVVEWLTFNYTRISQKQDLKNKQVLITAGGTIEPLDPVRYLTNRSSGKMGYALAENALLRGATVILISAPTQLKPPFGAKVIAVQTALEMAKAVETYYSKMDIVIMAAAVSDYRAAKPAAQKIKKRDTTLALQLVENPDILLGLGAKKKQQLLVGFAAETQQLVQNAAKKMVKKRVDLLVANDVSRSDIGFGSNQNEVTFLRPHQKPLLVKKTTKEEIAAQIFDVLLSQ</sequence>
<dbReference type="EMBL" id="AZFQ01000019">
    <property type="protein sequence ID" value="KRL99881.1"/>
    <property type="molecule type" value="Genomic_DNA"/>
</dbReference>
<dbReference type="Gene3D" id="3.40.50.10300">
    <property type="entry name" value="CoaB-like"/>
    <property type="match status" value="1"/>
</dbReference>
<comment type="cofactor">
    <cofactor evidence="3">
        <name>Mg(2+)</name>
        <dbReference type="ChEBI" id="CHEBI:18420"/>
    </cofactor>
</comment>
<keyword evidence="3" id="KW-0460">Magnesium</keyword>
<comment type="similarity">
    <text evidence="3 4">In the N-terminal section; belongs to the HFCD (homo-oligomeric flavin containing Cys decarboxylase) superfamily.</text>
</comment>
<dbReference type="Proteomes" id="UP000051166">
    <property type="component" value="Unassembled WGS sequence"/>
</dbReference>
<keyword evidence="3" id="KW-0479">Metal-binding</keyword>
<dbReference type="UniPathway" id="UPA00241">
    <property type="reaction ID" value="UER00353"/>
</dbReference>
<comment type="function">
    <text evidence="4">Catalyzes two steps in the biosynthesis of coenzyme A. In the first step cysteine is conjugated to 4'-phosphopantothenate to form 4-phosphopantothenoylcysteine, in the latter compound is decarboxylated to form 4'-phosphopantotheine.</text>
</comment>
<dbReference type="Gene3D" id="3.40.50.1950">
    <property type="entry name" value="Flavin prenyltransferase-like"/>
    <property type="match status" value="1"/>
</dbReference>
<dbReference type="STRING" id="1423801.FD50_GL002417"/>
<dbReference type="SUPFAM" id="SSF52507">
    <property type="entry name" value="Homo-oligomeric flavin-containing Cys decarboxylases, HFCD"/>
    <property type="match status" value="1"/>
</dbReference>
<keyword evidence="3 4" id="KW-0436">Ligase</keyword>
<dbReference type="GO" id="GO:0004632">
    <property type="term" value="F:phosphopantothenate--cysteine ligase activity"/>
    <property type="evidence" value="ECO:0007669"/>
    <property type="project" value="UniProtKB-UniRule"/>
</dbReference>
<name>A0A0R1V2L4_9LACO</name>
<dbReference type="GO" id="GO:0015937">
    <property type="term" value="P:coenzyme A biosynthetic process"/>
    <property type="evidence" value="ECO:0007669"/>
    <property type="project" value="UniProtKB-UniRule"/>
</dbReference>
<comment type="catalytic activity">
    <reaction evidence="3 4">
        <text>N-[(R)-4-phosphopantothenoyl]-L-cysteine + H(+) = (R)-4'-phosphopantetheine + CO2</text>
        <dbReference type="Rhea" id="RHEA:16793"/>
        <dbReference type="ChEBI" id="CHEBI:15378"/>
        <dbReference type="ChEBI" id="CHEBI:16526"/>
        <dbReference type="ChEBI" id="CHEBI:59458"/>
        <dbReference type="ChEBI" id="CHEBI:61723"/>
        <dbReference type="EC" id="4.1.1.36"/>
    </reaction>
</comment>
<accession>A0A0R1V2L4</accession>
<dbReference type="InterPro" id="IPR035929">
    <property type="entry name" value="CoaB-like_sf"/>
</dbReference>
<dbReference type="GO" id="GO:0046872">
    <property type="term" value="F:metal ion binding"/>
    <property type="evidence" value="ECO:0007669"/>
    <property type="project" value="UniProtKB-KW"/>
</dbReference>
<comment type="caution">
    <text evidence="7">The sequence shown here is derived from an EMBL/GenBank/DDBJ whole genome shotgun (WGS) entry which is preliminary data.</text>
</comment>
<feature type="binding site" evidence="3">
    <location>
        <position position="340"/>
    </location>
    <ligand>
        <name>CTP</name>
        <dbReference type="ChEBI" id="CHEBI:37563"/>
    </ligand>
</feature>
<evidence type="ECO:0000256" key="4">
    <source>
        <dbReference type="RuleBase" id="RU364078"/>
    </source>
</evidence>
<dbReference type="NCBIfam" id="TIGR00521">
    <property type="entry name" value="coaBC_dfp"/>
    <property type="match status" value="1"/>
</dbReference>
<dbReference type="Pfam" id="PF04127">
    <property type="entry name" value="DFP"/>
    <property type="match status" value="1"/>
</dbReference>
<comment type="function">
    <text evidence="3">Catalyzes two sequential steps in the biosynthesis of coenzyme A. In the first step cysteine is conjugated to 4'-phosphopantothenate to form 4-phosphopantothenoylcysteine. In the second step the latter compound is decarboxylated to form 4'-phosphopantotheine.</text>
</comment>
<organism evidence="7 8">
    <name type="scientific">Liquorilactobacillus satsumensis DSM 16230 = JCM 12392</name>
    <dbReference type="NCBI Taxonomy" id="1423801"/>
    <lineage>
        <taxon>Bacteria</taxon>
        <taxon>Bacillati</taxon>
        <taxon>Bacillota</taxon>
        <taxon>Bacilli</taxon>
        <taxon>Lactobacillales</taxon>
        <taxon>Lactobacillaceae</taxon>
        <taxon>Liquorilactobacillus</taxon>
    </lineage>
</organism>
<dbReference type="InterPro" id="IPR007085">
    <property type="entry name" value="DNA/pantothenate-metab_flavo_C"/>
</dbReference>
<reference evidence="7 8" key="1">
    <citation type="journal article" date="2015" name="Genome Announc.">
        <title>Expanding the biotechnology potential of lactobacilli through comparative genomics of 213 strains and associated genera.</title>
        <authorList>
            <person name="Sun Z."/>
            <person name="Harris H.M."/>
            <person name="McCann A."/>
            <person name="Guo C."/>
            <person name="Argimon S."/>
            <person name="Zhang W."/>
            <person name="Yang X."/>
            <person name="Jeffery I.B."/>
            <person name="Cooney J.C."/>
            <person name="Kagawa T.F."/>
            <person name="Liu W."/>
            <person name="Song Y."/>
            <person name="Salvetti E."/>
            <person name="Wrobel A."/>
            <person name="Rasinkangas P."/>
            <person name="Parkhill J."/>
            <person name="Rea M.C."/>
            <person name="O'Sullivan O."/>
            <person name="Ritari J."/>
            <person name="Douillard F.P."/>
            <person name="Paul Ross R."/>
            <person name="Yang R."/>
            <person name="Briner A.E."/>
            <person name="Felis G.E."/>
            <person name="de Vos W.M."/>
            <person name="Barrangou R."/>
            <person name="Klaenhammer T.R."/>
            <person name="Caufield P.W."/>
            <person name="Cui Y."/>
            <person name="Zhang H."/>
            <person name="O'Toole P.W."/>
        </authorList>
    </citation>
    <scope>NUCLEOTIDE SEQUENCE [LARGE SCALE GENOMIC DNA]</scope>
    <source>
        <strain evidence="7 8">DSM 16230</strain>
    </source>
</reference>
<comment type="catalytic activity">
    <reaction evidence="3 4">
        <text>(R)-4'-phosphopantothenate + L-cysteine + CTP = N-[(R)-4-phosphopantothenoyl]-L-cysteine + CMP + diphosphate + H(+)</text>
        <dbReference type="Rhea" id="RHEA:19397"/>
        <dbReference type="ChEBI" id="CHEBI:10986"/>
        <dbReference type="ChEBI" id="CHEBI:15378"/>
        <dbReference type="ChEBI" id="CHEBI:33019"/>
        <dbReference type="ChEBI" id="CHEBI:35235"/>
        <dbReference type="ChEBI" id="CHEBI:37563"/>
        <dbReference type="ChEBI" id="CHEBI:59458"/>
        <dbReference type="ChEBI" id="CHEBI:60377"/>
        <dbReference type="EC" id="6.3.2.5"/>
    </reaction>
</comment>